<organism evidence="13 14">
    <name type="scientific">Lancefieldella parvula</name>
    <dbReference type="NCBI Taxonomy" id="1382"/>
    <lineage>
        <taxon>Bacteria</taxon>
        <taxon>Bacillati</taxon>
        <taxon>Actinomycetota</taxon>
        <taxon>Coriobacteriia</taxon>
        <taxon>Coriobacteriales</taxon>
        <taxon>Atopobiaceae</taxon>
        <taxon>Lancefieldella</taxon>
    </lineage>
</organism>
<dbReference type="PROSITE" id="PS50893">
    <property type="entry name" value="ABC_TRANSPORTER_2"/>
    <property type="match status" value="1"/>
</dbReference>
<dbReference type="Pfam" id="PF00005">
    <property type="entry name" value="ABC_tran"/>
    <property type="match status" value="1"/>
</dbReference>
<evidence type="ECO:0000256" key="11">
    <source>
        <dbReference type="SAM" id="Phobius"/>
    </source>
</evidence>
<keyword evidence="8 11" id="KW-0472">Membrane</keyword>
<evidence type="ECO:0000256" key="1">
    <source>
        <dbReference type="ARBA" id="ARBA00004429"/>
    </source>
</evidence>
<evidence type="ECO:0000259" key="12">
    <source>
        <dbReference type="PROSITE" id="PS50893"/>
    </source>
</evidence>
<evidence type="ECO:0000256" key="8">
    <source>
        <dbReference type="ARBA" id="ARBA00023136"/>
    </source>
</evidence>
<dbReference type="CDD" id="cd03255">
    <property type="entry name" value="ABC_MJ0796_LolCDE_FtsE"/>
    <property type="match status" value="1"/>
</dbReference>
<feature type="transmembrane region" description="Helical" evidence="11">
    <location>
        <begin position="1093"/>
        <end position="1113"/>
    </location>
</feature>
<dbReference type="GO" id="GO:0016887">
    <property type="term" value="F:ATP hydrolysis activity"/>
    <property type="evidence" value="ECO:0007669"/>
    <property type="project" value="InterPro"/>
</dbReference>
<feature type="compositionally biased region" description="Low complexity" evidence="10">
    <location>
        <begin position="317"/>
        <end position="336"/>
    </location>
</feature>
<evidence type="ECO:0000313" key="13">
    <source>
        <dbReference type="EMBL" id="MBF4802786.1"/>
    </source>
</evidence>
<dbReference type="SUPFAM" id="SSF52540">
    <property type="entry name" value="P-loop containing nucleoside triphosphate hydrolases"/>
    <property type="match status" value="1"/>
</dbReference>
<feature type="domain" description="ABC transporter" evidence="12">
    <location>
        <begin position="2"/>
        <end position="240"/>
    </location>
</feature>
<protein>
    <submittedName>
        <fullName evidence="13">ABC transporter ATP-binding protein/permease</fullName>
    </submittedName>
</protein>
<keyword evidence="7 11" id="KW-1133">Transmembrane helix</keyword>
<feature type="transmembrane region" description="Helical" evidence="11">
    <location>
        <begin position="1047"/>
        <end position="1073"/>
    </location>
</feature>
<evidence type="ECO:0000256" key="4">
    <source>
        <dbReference type="ARBA" id="ARBA00022692"/>
    </source>
</evidence>
<dbReference type="GO" id="GO:0005886">
    <property type="term" value="C:plasma membrane"/>
    <property type="evidence" value="ECO:0007669"/>
    <property type="project" value="UniProtKB-SubCell"/>
</dbReference>
<feature type="transmembrane region" description="Helical" evidence="11">
    <location>
        <begin position="264"/>
        <end position="284"/>
    </location>
</feature>
<keyword evidence="5" id="KW-0547">Nucleotide-binding</keyword>
<dbReference type="GO" id="GO:0005524">
    <property type="term" value="F:ATP binding"/>
    <property type="evidence" value="ECO:0007669"/>
    <property type="project" value="UniProtKB-KW"/>
</dbReference>
<evidence type="ECO:0000256" key="5">
    <source>
        <dbReference type="ARBA" id="ARBA00022741"/>
    </source>
</evidence>
<dbReference type="Pfam" id="PF02687">
    <property type="entry name" value="FtsX"/>
    <property type="match status" value="1"/>
</dbReference>
<evidence type="ECO:0000256" key="10">
    <source>
        <dbReference type="SAM" id="MobiDB-lite"/>
    </source>
</evidence>
<evidence type="ECO:0000256" key="6">
    <source>
        <dbReference type="ARBA" id="ARBA00022840"/>
    </source>
</evidence>
<evidence type="ECO:0000256" key="7">
    <source>
        <dbReference type="ARBA" id="ARBA00022989"/>
    </source>
</evidence>
<dbReference type="PROSITE" id="PS00211">
    <property type="entry name" value="ABC_TRANSPORTER_1"/>
    <property type="match status" value="1"/>
</dbReference>
<dbReference type="Proteomes" id="UP000787322">
    <property type="component" value="Unassembled WGS sequence"/>
</dbReference>
<comment type="similarity">
    <text evidence="9">Belongs to the ABC transporter superfamily. Macrolide exporter (TC 3.A.1.122) family.</text>
</comment>
<dbReference type="AlphaFoldDB" id="A0A9D5X3B3"/>
<keyword evidence="4 11" id="KW-0812">Transmembrane</keyword>
<dbReference type="InterPro" id="IPR003439">
    <property type="entry name" value="ABC_transporter-like_ATP-bd"/>
</dbReference>
<comment type="caution">
    <text evidence="13">The sequence shown here is derived from an EMBL/GenBank/DDBJ whole genome shotgun (WGS) entry which is preliminary data.</text>
</comment>
<dbReference type="Gene3D" id="3.40.50.300">
    <property type="entry name" value="P-loop containing nucleotide triphosphate hydrolases"/>
    <property type="match status" value="1"/>
</dbReference>
<dbReference type="PANTHER" id="PTHR42798">
    <property type="entry name" value="LIPOPROTEIN-RELEASING SYSTEM ATP-BINDING PROTEIN LOLD"/>
    <property type="match status" value="1"/>
</dbReference>
<keyword evidence="2" id="KW-0813">Transport</keyword>
<proteinExistence type="inferred from homology"/>
<dbReference type="InterPro" id="IPR003593">
    <property type="entry name" value="AAA+_ATPase"/>
</dbReference>
<evidence type="ECO:0000256" key="9">
    <source>
        <dbReference type="ARBA" id="ARBA00038388"/>
    </source>
</evidence>
<comment type="subcellular location">
    <subcellularLocation>
        <location evidence="1">Cell inner membrane</location>
        <topology evidence="1">Multi-pass membrane protein</topology>
    </subcellularLocation>
</comment>
<dbReference type="GO" id="GO:0098796">
    <property type="term" value="C:membrane protein complex"/>
    <property type="evidence" value="ECO:0007669"/>
    <property type="project" value="UniProtKB-ARBA"/>
</dbReference>
<dbReference type="InterPro" id="IPR003838">
    <property type="entry name" value="ABC3_permease_C"/>
</dbReference>
<dbReference type="InterPro" id="IPR027417">
    <property type="entry name" value="P-loop_NTPase"/>
</dbReference>
<feature type="transmembrane region" description="Helical" evidence="11">
    <location>
        <begin position="997"/>
        <end position="1026"/>
    </location>
</feature>
<dbReference type="FunFam" id="3.40.50.300:FF:000032">
    <property type="entry name" value="Export ABC transporter ATP-binding protein"/>
    <property type="match status" value="1"/>
</dbReference>
<evidence type="ECO:0000256" key="3">
    <source>
        <dbReference type="ARBA" id="ARBA00022475"/>
    </source>
</evidence>
<keyword evidence="3" id="KW-1003">Cell membrane</keyword>
<keyword evidence="6 13" id="KW-0067">ATP-binding</keyword>
<accession>A0A9D5X3B3</accession>
<dbReference type="InterPro" id="IPR017911">
    <property type="entry name" value="MacB-like_ATP-bd"/>
</dbReference>
<dbReference type="EMBL" id="JABZGU010000049">
    <property type="protein sequence ID" value="MBF4802786.1"/>
    <property type="molecule type" value="Genomic_DNA"/>
</dbReference>
<dbReference type="InterPro" id="IPR017871">
    <property type="entry name" value="ABC_transporter-like_CS"/>
</dbReference>
<dbReference type="SMART" id="SM00382">
    <property type="entry name" value="AAA"/>
    <property type="match status" value="1"/>
</dbReference>
<feature type="region of interest" description="Disordered" evidence="10">
    <location>
        <begin position="317"/>
        <end position="361"/>
    </location>
</feature>
<gene>
    <name evidence="13" type="ORF">HXK24_03035</name>
</gene>
<name>A0A9D5X3B3_9ACTN</name>
<dbReference type="PANTHER" id="PTHR42798:SF6">
    <property type="entry name" value="CELL DIVISION ATP-BINDING PROTEIN FTSE"/>
    <property type="match status" value="1"/>
</dbReference>
<evidence type="ECO:0000313" key="14">
    <source>
        <dbReference type="Proteomes" id="UP000787322"/>
    </source>
</evidence>
<sequence>MLELKGISKRYNTGGFEQTAMDCISVAFRDNEFVAILGPSGSGKTTMLNVIGGLDRFDSGDLLVDGISTKKFKERDWDTYRNNRIGFVFQAYNLIPHQSVVSNVELALTLSGVSKSERHERALEALDKVGLKAHANKRPNQLSGGQMQRVAIARALVNDPEILLADEPTGALDSSTSVQVMDLLKEVAKDRLVIMVTHNPELAHQYATRIVELADGQVTADSDPFDVASVSRREAKPSRKTSMSLLTALGLSFNNLMTKKGRTLMTAFAGSIGIIGIAAILALANGANEYIKKVEEDTLSMYPLTISEQSVNISSFISGSGSSSDSADSQTQDAQSEMTQNQKNAEAAKLENQPAEGAIPTNNRLGMQAESIGSNDLTSLKAFLDNNGGGINTYASAITYGYSVSPFIYLPAGADSGSSDPVQVQPDVTFSKVSPKIPSYSPLASFASTTLFNELPGNPSIYEDRYTVRAGRWPTAWNEAVLVLRPNGTMDDFLEYTLGLRDYAGLRSTVDKIASGESGTIEESHNTYTYDQLMSPTFKLVMPYQRYVWDGNLGVWTDKSDDQSYMNDLIANAPDLYIVGVVQAKDPTTTGALSEGIYYTPQLTQKMISDAEASPIVQDQMNRPDVDVFTGKTFEDEKNGQTSEGLSIGSLISVDSNVLSSAFNFNPQALNFSSINLSGLDMSSLDLSDVQLPAFDPSQLNLSDSNILSSVTSSLDPAALAAAFPELSAADIQQILSGITVNFKPGGQAAISSLMGNIALGWNSWSAANPGKTMADYLATDQVRTQIVTTVSSAVDTDDLQQQLVSALANKLGTNPDLPSVQAEVSQRLMSAYQSQIASALSAAITRAMSAYVQSALTSVMTQVASRMQNQIAGALNTAMQGVVANMSNAMQIDQATLASAFKLNADPSQLAAIAASMLRTAPATYESNLTKMGYADLNKPTSINIYPKDFASKEKIVEILNTYNADAKAAGEESKVVTYTDIVGALMSSVTLIVDMISAMLIAFVSISLVVSSIMIGIITFISVLERKKEIGILRSIGASRRDIANVFNAETFIEGLISGVMGIGITQLLILPANAVVKAMFNVDNLVILPINGALILILISVVLTLLAGLIPAGRAAKSDPVQALRSE</sequence>
<dbReference type="GO" id="GO:0022857">
    <property type="term" value="F:transmembrane transporter activity"/>
    <property type="evidence" value="ECO:0007669"/>
    <property type="project" value="UniProtKB-ARBA"/>
</dbReference>
<evidence type="ECO:0000256" key="2">
    <source>
        <dbReference type="ARBA" id="ARBA00022448"/>
    </source>
</evidence>
<reference evidence="13" key="1">
    <citation type="submission" date="2020-04" db="EMBL/GenBank/DDBJ databases">
        <title>Deep metagenomics examines the oral microbiome during advanced dental caries in children, revealing novel taxa and co-occurrences with host molecules.</title>
        <authorList>
            <person name="Baker J.L."/>
            <person name="Morton J.T."/>
            <person name="Dinis M."/>
            <person name="Alvarez R."/>
            <person name="Tran N.C."/>
            <person name="Knight R."/>
            <person name="Edlund A."/>
        </authorList>
    </citation>
    <scope>NUCLEOTIDE SEQUENCE</scope>
    <source>
        <strain evidence="13">JCVI_3_bin.11</strain>
    </source>
</reference>